<gene>
    <name evidence="2" type="ORF">GCM10010123_15650</name>
</gene>
<accession>A0A8J3F9I3</accession>
<dbReference type="SUPFAM" id="SSF55073">
    <property type="entry name" value="Nucleotide cyclase"/>
    <property type="match status" value="1"/>
</dbReference>
<dbReference type="SUPFAM" id="SSF48452">
    <property type="entry name" value="TPR-like"/>
    <property type="match status" value="2"/>
</dbReference>
<dbReference type="GO" id="GO:0052621">
    <property type="term" value="F:diguanylate cyclase activity"/>
    <property type="evidence" value="ECO:0007669"/>
    <property type="project" value="TreeGrafter"/>
</dbReference>
<reference evidence="2" key="2">
    <citation type="submission" date="2020-09" db="EMBL/GenBank/DDBJ databases">
        <authorList>
            <person name="Sun Q."/>
            <person name="Ohkuma M."/>
        </authorList>
    </citation>
    <scope>NUCLEOTIDE SEQUENCE</scope>
    <source>
        <strain evidence="2">JCM 3090</strain>
    </source>
</reference>
<dbReference type="FunFam" id="3.30.70.270:FF:000001">
    <property type="entry name" value="Diguanylate cyclase domain protein"/>
    <property type="match status" value="1"/>
</dbReference>
<dbReference type="RefSeq" id="WP_189169413.1">
    <property type="nucleotide sequence ID" value="NZ_BMQB01000003.1"/>
</dbReference>
<dbReference type="PANTHER" id="PTHR45138">
    <property type="entry name" value="REGULATORY COMPONENTS OF SENSORY TRANSDUCTION SYSTEM"/>
    <property type="match status" value="1"/>
</dbReference>
<comment type="caution">
    <text evidence="2">The sequence shown here is derived from an EMBL/GenBank/DDBJ whole genome shotgun (WGS) entry which is preliminary data.</text>
</comment>
<dbReference type="PROSITE" id="PS50887">
    <property type="entry name" value="GGDEF"/>
    <property type="match status" value="1"/>
</dbReference>
<reference evidence="2" key="1">
    <citation type="journal article" date="2014" name="Int. J. Syst. Evol. Microbiol.">
        <title>Complete genome sequence of Corynebacterium casei LMG S-19264T (=DSM 44701T), isolated from a smear-ripened cheese.</title>
        <authorList>
            <consortium name="US DOE Joint Genome Institute (JGI-PGF)"/>
            <person name="Walter F."/>
            <person name="Albersmeier A."/>
            <person name="Kalinowski J."/>
            <person name="Ruckert C."/>
        </authorList>
    </citation>
    <scope>NUCLEOTIDE SEQUENCE</scope>
    <source>
        <strain evidence="2">JCM 3090</strain>
    </source>
</reference>
<dbReference type="SMART" id="SM00267">
    <property type="entry name" value="GGDEF"/>
    <property type="match status" value="1"/>
</dbReference>
<organism evidence="2 3">
    <name type="scientific">Pilimelia anulata</name>
    <dbReference type="NCBI Taxonomy" id="53371"/>
    <lineage>
        <taxon>Bacteria</taxon>
        <taxon>Bacillati</taxon>
        <taxon>Actinomycetota</taxon>
        <taxon>Actinomycetes</taxon>
        <taxon>Micromonosporales</taxon>
        <taxon>Micromonosporaceae</taxon>
        <taxon>Pilimelia</taxon>
    </lineage>
</organism>
<dbReference type="PANTHER" id="PTHR45138:SF9">
    <property type="entry name" value="DIGUANYLATE CYCLASE DGCM-RELATED"/>
    <property type="match status" value="1"/>
</dbReference>
<dbReference type="InterPro" id="IPR000160">
    <property type="entry name" value="GGDEF_dom"/>
</dbReference>
<evidence type="ECO:0000313" key="3">
    <source>
        <dbReference type="Proteomes" id="UP000649739"/>
    </source>
</evidence>
<protein>
    <recommendedName>
        <fullName evidence="1">GGDEF domain-containing protein</fullName>
    </recommendedName>
</protein>
<dbReference type="InterPro" id="IPR043128">
    <property type="entry name" value="Rev_trsase/Diguanyl_cyclase"/>
</dbReference>
<evidence type="ECO:0000313" key="2">
    <source>
        <dbReference type="EMBL" id="GGJ86945.1"/>
    </source>
</evidence>
<feature type="domain" description="GGDEF" evidence="1">
    <location>
        <begin position="400"/>
        <end position="531"/>
    </location>
</feature>
<dbReference type="CDD" id="cd01949">
    <property type="entry name" value="GGDEF"/>
    <property type="match status" value="1"/>
</dbReference>
<name>A0A8J3F9I3_9ACTN</name>
<dbReference type="InterPro" id="IPR011990">
    <property type="entry name" value="TPR-like_helical_dom_sf"/>
</dbReference>
<dbReference type="InterPro" id="IPR029787">
    <property type="entry name" value="Nucleotide_cyclase"/>
</dbReference>
<proteinExistence type="predicted"/>
<dbReference type="EMBL" id="BMQB01000003">
    <property type="protein sequence ID" value="GGJ86945.1"/>
    <property type="molecule type" value="Genomic_DNA"/>
</dbReference>
<dbReference type="Pfam" id="PF00990">
    <property type="entry name" value="GGDEF"/>
    <property type="match status" value="1"/>
</dbReference>
<dbReference type="Proteomes" id="UP000649739">
    <property type="component" value="Unassembled WGS sequence"/>
</dbReference>
<dbReference type="NCBIfam" id="TIGR00254">
    <property type="entry name" value="GGDEF"/>
    <property type="match status" value="1"/>
</dbReference>
<evidence type="ECO:0000259" key="1">
    <source>
        <dbReference type="PROSITE" id="PS50887"/>
    </source>
</evidence>
<sequence length="531" mass="57064">MSARPALGRSADPVGSRTDRSAALYALDAELTELETLPYGQRVGAGPRAAAAEQRAAALDAEDLQMRARLIQAVAIGRAGRTPASARLIRDVNRWAQEHQHRYLLARSHYALSELLRQLGDGASALANATRSLELTLDSDPVGVRLDHQLALAVALARTGDHSAARARMLDIERDPAAVDAPWILIMALNNLSYMNYEFGRPAEALATAERMVATAAACDSPLLAAQVDTMGRALLVCGRAAESIAFIGDWLSRHGGITGPDEIAENLLTLAEGQRVTGRLDDAHATLDACLEQCTLAGLADVRARLHEQRAEAYAAQERFREAFEEYKLFAAATAAARNKERDGQAKIAQAVFETAEARRDSERFRKLSLHDPLTGLFNRRFMDERMPGLVAAACERGEPLTVALVDLDHFKRINDTFSHAVGDGVLVEVARLLEDRVPADGFAVRLGGEEFLLVLPGVDGADGVGRCEGLRSALRGYDWSALAPGLTVTASIGVAAVAGDADSQALLLRRTDACLYRAKHGGRDRVVGA</sequence>
<dbReference type="GO" id="GO:0043709">
    <property type="term" value="P:cell adhesion involved in single-species biofilm formation"/>
    <property type="evidence" value="ECO:0007669"/>
    <property type="project" value="TreeGrafter"/>
</dbReference>
<dbReference type="AlphaFoldDB" id="A0A8J3F9I3"/>
<dbReference type="GO" id="GO:0005886">
    <property type="term" value="C:plasma membrane"/>
    <property type="evidence" value="ECO:0007669"/>
    <property type="project" value="TreeGrafter"/>
</dbReference>
<keyword evidence="3" id="KW-1185">Reference proteome</keyword>
<dbReference type="Gene3D" id="3.30.70.270">
    <property type="match status" value="1"/>
</dbReference>
<dbReference type="InterPro" id="IPR050469">
    <property type="entry name" value="Diguanylate_Cyclase"/>
</dbReference>
<dbReference type="GO" id="GO:1902201">
    <property type="term" value="P:negative regulation of bacterial-type flagellum-dependent cell motility"/>
    <property type="evidence" value="ECO:0007669"/>
    <property type="project" value="TreeGrafter"/>
</dbReference>
<dbReference type="Gene3D" id="1.25.40.10">
    <property type="entry name" value="Tetratricopeptide repeat domain"/>
    <property type="match status" value="1"/>
</dbReference>